<keyword evidence="1" id="KW-1277">Toxin-antitoxin system</keyword>
<comment type="caution">
    <text evidence="2">The sequence shown here is derived from an EMBL/GenBank/DDBJ whole genome shotgun (WGS) entry which is preliminary data.</text>
</comment>
<protein>
    <submittedName>
        <fullName evidence="2">Type II toxin-antitoxin system RelE/ParE family toxin</fullName>
    </submittedName>
</protein>
<dbReference type="InterPro" id="IPR007712">
    <property type="entry name" value="RelE/ParE_toxin"/>
</dbReference>
<proteinExistence type="predicted"/>
<sequence length="96" mass="10799">MTRWLLSPEAADDLERLTDFLVLTAPESAPETVDIILDALQVLARHPRIGRPLPQGLRELVISRGCTGYLALYSHDEGADIALILAIRHQREDEYH</sequence>
<dbReference type="Gene3D" id="3.30.2310.20">
    <property type="entry name" value="RelE-like"/>
    <property type="match status" value="1"/>
</dbReference>
<evidence type="ECO:0000256" key="1">
    <source>
        <dbReference type="ARBA" id="ARBA00022649"/>
    </source>
</evidence>
<dbReference type="InterPro" id="IPR035093">
    <property type="entry name" value="RelE/ParE_toxin_dom_sf"/>
</dbReference>
<dbReference type="Pfam" id="PF05016">
    <property type="entry name" value="ParE_toxin"/>
    <property type="match status" value="1"/>
</dbReference>
<evidence type="ECO:0000313" key="3">
    <source>
        <dbReference type="Proteomes" id="UP000886689"/>
    </source>
</evidence>
<name>A0A9D7JY00_9PROT</name>
<gene>
    <name evidence="2" type="ORF">IPL58_00525</name>
</gene>
<accession>A0A9D7JY00</accession>
<dbReference type="EMBL" id="JADJUC010000001">
    <property type="protein sequence ID" value="MBK8522738.1"/>
    <property type="molecule type" value="Genomic_DNA"/>
</dbReference>
<dbReference type="Proteomes" id="UP000886689">
    <property type="component" value="Unassembled WGS sequence"/>
</dbReference>
<evidence type="ECO:0000313" key="2">
    <source>
        <dbReference type="EMBL" id="MBK8522738.1"/>
    </source>
</evidence>
<organism evidence="2 3">
    <name type="scientific">Candidatus Proximibacter danicus</name>
    <dbReference type="NCBI Taxonomy" id="2954365"/>
    <lineage>
        <taxon>Bacteria</taxon>
        <taxon>Pseudomonadati</taxon>
        <taxon>Pseudomonadota</taxon>
        <taxon>Betaproteobacteria</taxon>
        <taxon>Candidatus Proximibacter</taxon>
    </lineage>
</organism>
<dbReference type="AlphaFoldDB" id="A0A9D7JY00"/>
<reference evidence="2" key="1">
    <citation type="submission" date="2020-10" db="EMBL/GenBank/DDBJ databases">
        <title>Connecting structure to function with the recovery of over 1000 high-quality activated sludge metagenome-assembled genomes encoding full-length rRNA genes using long-read sequencing.</title>
        <authorList>
            <person name="Singleton C.M."/>
            <person name="Petriglieri F."/>
            <person name="Kristensen J.M."/>
            <person name="Kirkegaard R.H."/>
            <person name="Michaelsen T.Y."/>
            <person name="Andersen M.H."/>
            <person name="Karst S.M."/>
            <person name="Dueholm M.S."/>
            <person name="Nielsen P.H."/>
            <person name="Albertsen M."/>
        </authorList>
    </citation>
    <scope>NUCLEOTIDE SEQUENCE</scope>
    <source>
        <strain evidence="2">Hirt_18-Q3-R61-65_BATAC.395</strain>
    </source>
</reference>